<organism evidence="1">
    <name type="scientific">Cacopsylla melanoneura</name>
    <dbReference type="NCBI Taxonomy" id="428564"/>
    <lineage>
        <taxon>Eukaryota</taxon>
        <taxon>Metazoa</taxon>
        <taxon>Ecdysozoa</taxon>
        <taxon>Arthropoda</taxon>
        <taxon>Hexapoda</taxon>
        <taxon>Insecta</taxon>
        <taxon>Pterygota</taxon>
        <taxon>Neoptera</taxon>
        <taxon>Paraneoptera</taxon>
        <taxon>Hemiptera</taxon>
        <taxon>Sternorrhyncha</taxon>
        <taxon>Psylloidea</taxon>
        <taxon>Psyllidae</taxon>
        <taxon>Psyllinae</taxon>
        <taxon>Cacopsylla</taxon>
    </lineage>
</organism>
<dbReference type="EMBL" id="HBUF01218530">
    <property type="protein sequence ID" value="CAG6668314.1"/>
    <property type="molecule type" value="Transcribed_RNA"/>
</dbReference>
<accession>A0A8D8WS48</accession>
<name>A0A8D8WS48_9HEMI</name>
<protein>
    <submittedName>
        <fullName evidence="1">Uncharacterized protein</fullName>
    </submittedName>
</protein>
<sequence length="129" mass="15095">MNDFLKCDHAFVIKLIINEICLEYDHTFVIMNERKFIRCDHAFVNEKIIILPQGDETKSPLKNNVSWLKLNLTPFPFYCNIPLSSFPSVKFSDPNCEKRLGNYETKLNSEIIKNQLFLPLFFLSKIGSF</sequence>
<proteinExistence type="predicted"/>
<evidence type="ECO:0000313" key="1">
    <source>
        <dbReference type="EMBL" id="CAG6668314.1"/>
    </source>
</evidence>
<dbReference type="AlphaFoldDB" id="A0A8D8WS48"/>
<reference evidence="1" key="1">
    <citation type="submission" date="2021-05" db="EMBL/GenBank/DDBJ databases">
        <authorList>
            <person name="Alioto T."/>
            <person name="Alioto T."/>
            <person name="Gomez Garrido J."/>
        </authorList>
    </citation>
    <scope>NUCLEOTIDE SEQUENCE</scope>
</reference>